<keyword evidence="2" id="KW-1185">Reference proteome</keyword>
<name>A0A397P9E7_9SPHN</name>
<evidence type="ECO:0000313" key="1">
    <source>
        <dbReference type="EMBL" id="RIA46216.1"/>
    </source>
</evidence>
<evidence type="ECO:0000313" key="2">
    <source>
        <dbReference type="Proteomes" id="UP000266568"/>
    </source>
</evidence>
<dbReference type="EMBL" id="QXDC01000002">
    <property type="protein sequence ID" value="RIA46216.1"/>
    <property type="molecule type" value="Genomic_DNA"/>
</dbReference>
<organism evidence="1 2">
    <name type="scientific">Hephaestia caeni</name>
    <dbReference type="NCBI Taxonomy" id="645617"/>
    <lineage>
        <taxon>Bacteria</taxon>
        <taxon>Pseudomonadati</taxon>
        <taxon>Pseudomonadota</taxon>
        <taxon>Alphaproteobacteria</taxon>
        <taxon>Sphingomonadales</taxon>
        <taxon>Sphingomonadaceae</taxon>
        <taxon>Hephaestia</taxon>
    </lineage>
</organism>
<dbReference type="AlphaFoldDB" id="A0A397P9E7"/>
<proteinExistence type="predicted"/>
<dbReference type="RefSeq" id="WP_119034460.1">
    <property type="nucleotide sequence ID" value="NZ_QXDC01000002.1"/>
</dbReference>
<reference evidence="1 2" key="1">
    <citation type="submission" date="2018-08" db="EMBL/GenBank/DDBJ databases">
        <title>Genomic Encyclopedia of Type Strains, Phase IV (KMG-IV): sequencing the most valuable type-strain genomes for metagenomic binning, comparative biology and taxonomic classification.</title>
        <authorList>
            <person name="Goeker M."/>
        </authorList>
    </citation>
    <scope>NUCLEOTIDE SEQUENCE [LARGE SCALE GENOMIC DNA]</scope>
    <source>
        <strain evidence="1 2">DSM 25527</strain>
    </source>
</reference>
<dbReference type="Proteomes" id="UP000266568">
    <property type="component" value="Unassembled WGS sequence"/>
</dbReference>
<gene>
    <name evidence="1" type="ORF">DFR49_0749</name>
</gene>
<dbReference type="OrthoDB" id="7390317at2"/>
<accession>A0A397P9E7</accession>
<sequence>MATEKLNIGPVPYEESCASLGFTPDFEDVARAECRAYRAALIAYYGVPPEGARLRVVGNPHDFGTYYELYVFYDTEISATVDYAFTVEQGLSLWEQAGFSAPYSYGERGSIVERHFENTDHLIAKAIATLRAGEEIMPPALTHLTTCYPEAAALADTLTGTVDQVD</sequence>
<protein>
    <submittedName>
        <fullName evidence="1">Uncharacterized protein</fullName>
    </submittedName>
</protein>
<comment type="caution">
    <text evidence="1">The sequence shown here is derived from an EMBL/GenBank/DDBJ whole genome shotgun (WGS) entry which is preliminary data.</text>
</comment>